<reference evidence="2" key="1">
    <citation type="submission" date="2023-07" db="EMBL/GenBank/DDBJ databases">
        <authorList>
            <person name="Kim M.K."/>
        </authorList>
    </citation>
    <scope>NUCLEOTIDE SEQUENCE</scope>
    <source>
        <strain evidence="2">ASUV-10-1</strain>
    </source>
</reference>
<feature type="domain" description="HTH LytTR-type" evidence="1">
    <location>
        <begin position="140"/>
        <end position="240"/>
    </location>
</feature>
<evidence type="ECO:0000259" key="1">
    <source>
        <dbReference type="PROSITE" id="PS50930"/>
    </source>
</evidence>
<sequence length="241" mass="26625">MDEENKVAVRLVTTDPALADLLTPTLCALGYALPPPAAMLAGLAWPAPAPLLLLLDLDGLPPTEPPALAALLAGPDLVQALLLTSTPSPPLLGLALPVARLQWLAKPVQGLALANALAAAQLALDLRQQASQRRRWLKYLTVTIGPSQQRLHLSRVLYLETDDKYVTAVTATGRYVLRRSLKMLLLRLRPDRFVRIHHSYAINLKYLRALPTDALNVQLLTHTLPVGRHYREALRRQFHKR</sequence>
<keyword evidence="2" id="KW-0238">DNA-binding</keyword>
<dbReference type="Gene3D" id="2.40.50.1020">
    <property type="entry name" value="LytTr DNA-binding domain"/>
    <property type="match status" value="1"/>
</dbReference>
<dbReference type="PANTHER" id="PTHR37299">
    <property type="entry name" value="TRANSCRIPTIONAL REGULATOR-RELATED"/>
    <property type="match status" value="1"/>
</dbReference>
<dbReference type="GO" id="GO:0003677">
    <property type="term" value="F:DNA binding"/>
    <property type="evidence" value="ECO:0007669"/>
    <property type="project" value="UniProtKB-KW"/>
</dbReference>
<dbReference type="InterPro" id="IPR007492">
    <property type="entry name" value="LytTR_DNA-bd_dom"/>
</dbReference>
<keyword evidence="3" id="KW-1185">Reference proteome</keyword>
<dbReference type="RefSeq" id="WP_305009008.1">
    <property type="nucleotide sequence ID" value="NZ_JAUQSY010000022.1"/>
</dbReference>
<protein>
    <submittedName>
        <fullName evidence="2">LytTR family DNA-binding domain-containing protein</fullName>
    </submittedName>
</protein>
<gene>
    <name evidence="2" type="ORF">Q5H93_22710</name>
</gene>
<name>A0ABT9BIR1_9BACT</name>
<dbReference type="Pfam" id="PF04397">
    <property type="entry name" value="LytTR"/>
    <property type="match status" value="1"/>
</dbReference>
<comment type="caution">
    <text evidence="2">The sequence shown here is derived from an EMBL/GenBank/DDBJ whole genome shotgun (WGS) entry which is preliminary data.</text>
</comment>
<dbReference type="InterPro" id="IPR046947">
    <property type="entry name" value="LytR-like"/>
</dbReference>
<evidence type="ECO:0000313" key="3">
    <source>
        <dbReference type="Proteomes" id="UP001176429"/>
    </source>
</evidence>
<evidence type="ECO:0000313" key="2">
    <source>
        <dbReference type="EMBL" id="MDO7877568.1"/>
    </source>
</evidence>
<dbReference type="Proteomes" id="UP001176429">
    <property type="component" value="Unassembled WGS sequence"/>
</dbReference>
<accession>A0ABT9BIR1</accession>
<organism evidence="2 3">
    <name type="scientific">Hymenobacter aranciens</name>
    <dbReference type="NCBI Taxonomy" id="3063996"/>
    <lineage>
        <taxon>Bacteria</taxon>
        <taxon>Pseudomonadati</taxon>
        <taxon>Bacteroidota</taxon>
        <taxon>Cytophagia</taxon>
        <taxon>Cytophagales</taxon>
        <taxon>Hymenobacteraceae</taxon>
        <taxon>Hymenobacter</taxon>
    </lineage>
</organism>
<dbReference type="PROSITE" id="PS50930">
    <property type="entry name" value="HTH_LYTTR"/>
    <property type="match status" value="1"/>
</dbReference>
<dbReference type="SMART" id="SM00850">
    <property type="entry name" value="LytTR"/>
    <property type="match status" value="1"/>
</dbReference>
<dbReference type="EMBL" id="JAUQSY010000022">
    <property type="protein sequence ID" value="MDO7877568.1"/>
    <property type="molecule type" value="Genomic_DNA"/>
</dbReference>
<proteinExistence type="predicted"/>
<dbReference type="PANTHER" id="PTHR37299:SF1">
    <property type="entry name" value="STAGE 0 SPORULATION PROTEIN A HOMOLOG"/>
    <property type="match status" value="1"/>
</dbReference>